<evidence type="ECO:0000256" key="6">
    <source>
        <dbReference type="SAM" id="SignalP"/>
    </source>
</evidence>
<sequence length="249" mass="26723">MHPGRGARATTVAAVLLAALTAGCAAVTPTWTPRTASSTPAPPASPSPTPSTTPTPSPLAMVAARIPYGPERREQMADYSLRRYGERSADLMPHAIVVHFTESPDDPWVTINFFAGNQPNAGTLPGVCTHFLIDKVGTIYDLVATDTRCRHAVGLNHVALGIEVVQSTEGHSSHWADDQILARQPQMDALIALIGQLQQQFSIPTDRVQGHGTADTDPEFKDLTGMRNDHTDIGPDAVAEIRRRLEATP</sequence>
<evidence type="ECO:0000256" key="3">
    <source>
        <dbReference type="ARBA" id="ARBA00022801"/>
    </source>
</evidence>
<dbReference type="Gene3D" id="3.40.80.10">
    <property type="entry name" value="Peptidoglycan recognition protein-like"/>
    <property type="match status" value="1"/>
</dbReference>
<dbReference type="SUPFAM" id="SSF55846">
    <property type="entry name" value="N-acetylmuramoyl-L-alanine amidase-like"/>
    <property type="match status" value="1"/>
</dbReference>
<dbReference type="EMBL" id="CAIZ01000090">
    <property type="protein sequence ID" value="CCH69587.1"/>
    <property type="molecule type" value="Genomic_DNA"/>
</dbReference>
<keyword evidence="9" id="KW-1185">Reference proteome</keyword>
<evidence type="ECO:0000256" key="2">
    <source>
        <dbReference type="ARBA" id="ARBA00011901"/>
    </source>
</evidence>
<feature type="compositionally biased region" description="Pro residues" evidence="5">
    <location>
        <begin position="40"/>
        <end position="57"/>
    </location>
</feature>
<evidence type="ECO:0000256" key="1">
    <source>
        <dbReference type="ARBA" id="ARBA00001561"/>
    </source>
</evidence>
<feature type="signal peptide" evidence="6">
    <location>
        <begin position="1"/>
        <end position="24"/>
    </location>
</feature>
<feature type="compositionally biased region" description="Basic and acidic residues" evidence="5">
    <location>
        <begin position="218"/>
        <end position="235"/>
    </location>
</feature>
<organism evidence="8 9">
    <name type="scientific">Phycicoccus elongatus Lp2</name>
    <dbReference type="NCBI Taxonomy" id="1193181"/>
    <lineage>
        <taxon>Bacteria</taxon>
        <taxon>Bacillati</taxon>
        <taxon>Actinomycetota</taxon>
        <taxon>Actinomycetes</taxon>
        <taxon>Micrococcales</taxon>
        <taxon>Intrasporangiaceae</taxon>
        <taxon>Phycicoccus</taxon>
    </lineage>
</organism>
<proteinExistence type="predicted"/>
<feature type="chain" id="PRO_5038498244" description="N-acetylmuramoyl-L-alanine amidase" evidence="6">
    <location>
        <begin position="25"/>
        <end position="249"/>
    </location>
</feature>
<dbReference type="GO" id="GO:0008745">
    <property type="term" value="F:N-acetylmuramoyl-L-alanine amidase activity"/>
    <property type="evidence" value="ECO:0007669"/>
    <property type="project" value="UniProtKB-EC"/>
</dbReference>
<dbReference type="STRING" id="1193181.BN10_230030"/>
<gene>
    <name evidence="8" type="ORF">BN10_230030</name>
</gene>
<evidence type="ECO:0000313" key="9">
    <source>
        <dbReference type="Proteomes" id="UP000013167"/>
    </source>
</evidence>
<dbReference type="InterPro" id="IPR036505">
    <property type="entry name" value="Amidase/PGRP_sf"/>
</dbReference>
<accession>N0DYQ3</accession>
<dbReference type="Proteomes" id="UP000013167">
    <property type="component" value="Unassembled WGS sequence"/>
</dbReference>
<dbReference type="GO" id="GO:0009253">
    <property type="term" value="P:peptidoglycan catabolic process"/>
    <property type="evidence" value="ECO:0007669"/>
    <property type="project" value="InterPro"/>
</dbReference>
<dbReference type="CDD" id="cd06583">
    <property type="entry name" value="PGRP"/>
    <property type="match status" value="1"/>
</dbReference>
<dbReference type="OrthoDB" id="9794842at2"/>
<reference evidence="8 9" key="1">
    <citation type="journal article" date="2013" name="ISME J.">
        <title>A metabolic model for members of the genus Tetrasphaera involved in enhanced biological phosphorus removal.</title>
        <authorList>
            <person name="Kristiansen R."/>
            <person name="Nguyen H.T.T."/>
            <person name="Saunders A.M."/>
            <person name="Nielsen J.L."/>
            <person name="Wimmer R."/>
            <person name="Le V.Q."/>
            <person name="McIlroy S.J."/>
            <person name="Petrovski S."/>
            <person name="Seviour R.J."/>
            <person name="Calteau A."/>
            <person name="Nielsen K.L."/>
            <person name="Nielsen P.H."/>
        </authorList>
    </citation>
    <scope>NUCLEOTIDE SEQUENCE [LARGE SCALE GENOMIC DNA]</scope>
    <source>
        <strain evidence="8 9">Lp2</strain>
    </source>
</reference>
<dbReference type="PANTHER" id="PTHR30417:SF1">
    <property type="entry name" value="N-ACETYLMURAMOYL-L-ALANINE AMIDASE AMID"/>
    <property type="match status" value="1"/>
</dbReference>
<dbReference type="EC" id="3.5.1.28" evidence="2"/>
<comment type="caution">
    <text evidence="8">The sequence shown here is derived from an EMBL/GenBank/DDBJ whole genome shotgun (WGS) entry which is preliminary data.</text>
</comment>
<name>N0DYQ3_9MICO</name>
<dbReference type="GO" id="GO:0009254">
    <property type="term" value="P:peptidoglycan turnover"/>
    <property type="evidence" value="ECO:0007669"/>
    <property type="project" value="TreeGrafter"/>
</dbReference>
<evidence type="ECO:0000313" key="8">
    <source>
        <dbReference type="EMBL" id="CCH69587.1"/>
    </source>
</evidence>
<evidence type="ECO:0000259" key="7">
    <source>
        <dbReference type="SMART" id="SM00644"/>
    </source>
</evidence>
<dbReference type="GO" id="GO:0071555">
    <property type="term" value="P:cell wall organization"/>
    <property type="evidence" value="ECO:0007669"/>
    <property type="project" value="UniProtKB-KW"/>
</dbReference>
<dbReference type="PANTHER" id="PTHR30417">
    <property type="entry name" value="N-ACETYLMURAMOYL-L-ALANINE AMIDASE AMID"/>
    <property type="match status" value="1"/>
</dbReference>
<dbReference type="RefSeq" id="WP_010849497.1">
    <property type="nucleotide sequence ID" value="NZ_HF570956.1"/>
</dbReference>
<dbReference type="SMART" id="SM00644">
    <property type="entry name" value="Ami_2"/>
    <property type="match status" value="1"/>
</dbReference>
<dbReference type="PROSITE" id="PS51257">
    <property type="entry name" value="PROKAR_LIPOPROTEIN"/>
    <property type="match status" value="1"/>
</dbReference>
<dbReference type="AlphaFoldDB" id="N0DYQ3"/>
<evidence type="ECO:0000256" key="4">
    <source>
        <dbReference type="ARBA" id="ARBA00023316"/>
    </source>
</evidence>
<comment type="catalytic activity">
    <reaction evidence="1">
        <text>Hydrolyzes the link between N-acetylmuramoyl residues and L-amino acid residues in certain cell-wall glycopeptides.</text>
        <dbReference type="EC" id="3.5.1.28"/>
    </reaction>
</comment>
<evidence type="ECO:0000256" key="5">
    <source>
        <dbReference type="SAM" id="MobiDB-lite"/>
    </source>
</evidence>
<dbReference type="InterPro" id="IPR002502">
    <property type="entry name" value="Amidase_domain"/>
</dbReference>
<dbReference type="HOGENOM" id="CLU_1115331_0_0_11"/>
<feature type="domain" description="N-acetylmuramoyl-L-alanine amidase" evidence="7">
    <location>
        <begin position="84"/>
        <end position="234"/>
    </location>
</feature>
<feature type="region of interest" description="Disordered" evidence="5">
    <location>
        <begin position="207"/>
        <end position="235"/>
    </location>
</feature>
<dbReference type="InterPro" id="IPR051206">
    <property type="entry name" value="NAMLAA_amidase_2"/>
</dbReference>
<keyword evidence="4" id="KW-0961">Cell wall biogenesis/degradation</keyword>
<dbReference type="eggNOG" id="COG3023">
    <property type="taxonomic scope" value="Bacteria"/>
</dbReference>
<protein>
    <recommendedName>
        <fullName evidence="2">N-acetylmuramoyl-L-alanine amidase</fullName>
        <ecNumber evidence="2">3.5.1.28</ecNumber>
    </recommendedName>
</protein>
<keyword evidence="6" id="KW-0732">Signal</keyword>
<dbReference type="Pfam" id="PF01510">
    <property type="entry name" value="Amidase_2"/>
    <property type="match status" value="1"/>
</dbReference>
<keyword evidence="3" id="KW-0378">Hydrolase</keyword>
<feature type="region of interest" description="Disordered" evidence="5">
    <location>
        <begin position="31"/>
        <end position="58"/>
    </location>
</feature>